<evidence type="ECO:0000313" key="2">
    <source>
        <dbReference type="EMBL" id="RUT66719.1"/>
    </source>
</evidence>
<gene>
    <name evidence="2" type="ORF">CKG00_10245</name>
</gene>
<keyword evidence="1" id="KW-0472">Membrane</keyword>
<evidence type="ECO:0000313" key="3">
    <source>
        <dbReference type="Proteomes" id="UP000286908"/>
    </source>
</evidence>
<keyword evidence="1" id="KW-0812">Transmembrane</keyword>
<feature type="transmembrane region" description="Helical" evidence="1">
    <location>
        <begin position="54"/>
        <end position="72"/>
    </location>
</feature>
<protein>
    <submittedName>
        <fullName evidence="2">Uncharacterized protein</fullName>
    </submittedName>
</protein>
<dbReference type="AlphaFoldDB" id="A0A433ZX93"/>
<feature type="transmembrane region" description="Helical" evidence="1">
    <location>
        <begin position="5"/>
        <end position="23"/>
    </location>
</feature>
<reference evidence="2 3" key="1">
    <citation type="submission" date="2017-08" db="EMBL/GenBank/DDBJ databases">
        <title>Draft genome sequence of pheromone producing symbiont Morganella morganii, of the female New Zealand grass grub Costelytra giveni.</title>
        <authorList>
            <person name="Laugraud A."/>
            <person name="Young S.D."/>
            <person name="Hurst M.H."/>
        </authorList>
    </citation>
    <scope>NUCLEOTIDE SEQUENCE [LARGE SCALE GENOMIC DNA]</scope>
    <source>
        <strain evidence="2 3">MMsCG</strain>
    </source>
</reference>
<sequence>MRVKYLFICLFQFSWYMLVVFLFNESSIIFLFVFILPIIFYNIACLNHFNKSRMIILWVFVPFIAVFIPFFLKRDNNNEKL</sequence>
<evidence type="ECO:0000256" key="1">
    <source>
        <dbReference type="SAM" id="Phobius"/>
    </source>
</evidence>
<organism evidence="2 3">
    <name type="scientific">Morganella morganii</name>
    <name type="common">Proteus morganii</name>
    <dbReference type="NCBI Taxonomy" id="582"/>
    <lineage>
        <taxon>Bacteria</taxon>
        <taxon>Pseudomonadati</taxon>
        <taxon>Pseudomonadota</taxon>
        <taxon>Gammaproteobacteria</taxon>
        <taxon>Enterobacterales</taxon>
        <taxon>Morganellaceae</taxon>
        <taxon>Morganella</taxon>
    </lineage>
</organism>
<keyword evidence="1" id="KW-1133">Transmembrane helix</keyword>
<dbReference type="Proteomes" id="UP000286908">
    <property type="component" value="Unassembled WGS sequence"/>
</dbReference>
<accession>A0A433ZX93</accession>
<feature type="transmembrane region" description="Helical" evidence="1">
    <location>
        <begin position="29"/>
        <end position="47"/>
    </location>
</feature>
<name>A0A433ZX93_MORMO</name>
<proteinExistence type="predicted"/>
<comment type="caution">
    <text evidence="2">The sequence shown here is derived from an EMBL/GenBank/DDBJ whole genome shotgun (WGS) entry which is preliminary data.</text>
</comment>
<dbReference type="EMBL" id="NRQY01000001">
    <property type="protein sequence ID" value="RUT66719.1"/>
    <property type="molecule type" value="Genomic_DNA"/>
</dbReference>